<evidence type="ECO:0000313" key="3">
    <source>
        <dbReference type="EMBL" id="MFC0392285.1"/>
    </source>
</evidence>
<feature type="transmembrane region" description="Helical" evidence="2">
    <location>
        <begin position="74"/>
        <end position="95"/>
    </location>
</feature>
<feature type="transmembrane region" description="Helical" evidence="2">
    <location>
        <begin position="132"/>
        <end position="155"/>
    </location>
</feature>
<name>A0ABV6J8R8_9BACL</name>
<keyword evidence="2" id="KW-0472">Membrane</keyword>
<dbReference type="InterPro" id="IPR036259">
    <property type="entry name" value="MFS_trans_sf"/>
</dbReference>
<organism evidence="3 4">
    <name type="scientific">Paenibacillus mendelii</name>
    <dbReference type="NCBI Taxonomy" id="206163"/>
    <lineage>
        <taxon>Bacteria</taxon>
        <taxon>Bacillati</taxon>
        <taxon>Bacillota</taxon>
        <taxon>Bacilli</taxon>
        <taxon>Bacillales</taxon>
        <taxon>Paenibacillaceae</taxon>
        <taxon>Paenibacillus</taxon>
    </lineage>
</organism>
<dbReference type="PANTHER" id="PTHR23526:SF2">
    <property type="entry name" value="MAJOR FACILITATOR SUPERFAMILY (MFS) PROFILE DOMAIN-CONTAINING PROTEIN"/>
    <property type="match status" value="1"/>
</dbReference>
<dbReference type="RefSeq" id="WP_256555198.1">
    <property type="nucleotide sequence ID" value="NZ_JANHOF010000003.1"/>
</dbReference>
<proteinExistence type="predicted"/>
<dbReference type="SUPFAM" id="SSF103473">
    <property type="entry name" value="MFS general substrate transporter"/>
    <property type="match status" value="1"/>
</dbReference>
<feature type="transmembrane region" description="Helical" evidence="2">
    <location>
        <begin position="280"/>
        <end position="298"/>
    </location>
</feature>
<feature type="transmembrane region" description="Helical" evidence="2">
    <location>
        <begin position="107"/>
        <end position="126"/>
    </location>
</feature>
<feature type="transmembrane region" description="Helical" evidence="2">
    <location>
        <begin position="335"/>
        <end position="360"/>
    </location>
</feature>
<dbReference type="PANTHER" id="PTHR23526">
    <property type="entry name" value="INTEGRAL MEMBRANE TRANSPORT PROTEIN-RELATED"/>
    <property type="match status" value="1"/>
</dbReference>
<feature type="transmembrane region" description="Helical" evidence="2">
    <location>
        <begin position="43"/>
        <end position="68"/>
    </location>
</feature>
<sequence length="436" mass="48054">MGQGKQVIKSRWYAPSARGKWKSESYKGTGRNPDSRALDGQSILLLAVQGLLGIANALSGTFVPVYLWKASQSFALIGWFNFCQYAISGFTFWIAGKWVKEHNKMNCLRLGVALSGVFYFTVLLLGKSAATYAIPLGILNGVALGCFWMSFNVVYFEITEPGNRDRFNGWAGFLGSGAGIIAPWVSGTIITLNKGERGYTIIFTIAVIIFAIAVILSFWLKKRKSEGHYEWLLGVRQLAVKGSPWRRIVPSIAAQGVRESVFMFLIGLLVYIATNNEQKLGTFSLITSLVALGSFLLIGKLMTPARRRIAMLIGAAAIGAFVIPLFWPMNFGTLLVFGIGTAIFMPLYAIPMTSVVFDMIGQSEESAKKREEFVVLREASLTMGRLLGLSCYLIILPYTDKSPQAVPWLLFSIGLFPLIGWLFIRTFVGRVAREAA</sequence>
<dbReference type="EMBL" id="JBHLVF010000017">
    <property type="protein sequence ID" value="MFC0392285.1"/>
    <property type="molecule type" value="Genomic_DNA"/>
</dbReference>
<feature type="transmembrane region" description="Helical" evidence="2">
    <location>
        <begin position="256"/>
        <end position="274"/>
    </location>
</feature>
<keyword evidence="2" id="KW-1133">Transmembrane helix</keyword>
<evidence type="ECO:0000256" key="1">
    <source>
        <dbReference type="ARBA" id="ARBA00004651"/>
    </source>
</evidence>
<dbReference type="InterPro" id="IPR052528">
    <property type="entry name" value="Sugar_transport-like"/>
</dbReference>
<evidence type="ECO:0000313" key="4">
    <source>
        <dbReference type="Proteomes" id="UP001589818"/>
    </source>
</evidence>
<feature type="transmembrane region" description="Helical" evidence="2">
    <location>
        <begin position="381"/>
        <end position="399"/>
    </location>
</feature>
<dbReference type="Proteomes" id="UP001589818">
    <property type="component" value="Unassembled WGS sequence"/>
</dbReference>
<dbReference type="InterPro" id="IPR011701">
    <property type="entry name" value="MFS"/>
</dbReference>
<dbReference type="Gene3D" id="1.20.1250.20">
    <property type="entry name" value="MFS general substrate transporter like domains"/>
    <property type="match status" value="1"/>
</dbReference>
<comment type="caution">
    <text evidence="3">The sequence shown here is derived from an EMBL/GenBank/DDBJ whole genome shotgun (WGS) entry which is preliminary data.</text>
</comment>
<feature type="transmembrane region" description="Helical" evidence="2">
    <location>
        <begin position="198"/>
        <end position="220"/>
    </location>
</feature>
<dbReference type="Pfam" id="PF07690">
    <property type="entry name" value="MFS_1"/>
    <property type="match status" value="1"/>
</dbReference>
<keyword evidence="2" id="KW-0812">Transmembrane</keyword>
<keyword evidence="4" id="KW-1185">Reference proteome</keyword>
<gene>
    <name evidence="3" type="ORF">ACFFJ8_13010</name>
</gene>
<protein>
    <submittedName>
        <fullName evidence="3">MFS transporter</fullName>
    </submittedName>
</protein>
<comment type="subcellular location">
    <subcellularLocation>
        <location evidence="1">Cell membrane</location>
        <topology evidence="1">Multi-pass membrane protein</topology>
    </subcellularLocation>
</comment>
<feature type="transmembrane region" description="Helical" evidence="2">
    <location>
        <begin position="405"/>
        <end position="424"/>
    </location>
</feature>
<feature type="transmembrane region" description="Helical" evidence="2">
    <location>
        <begin position="310"/>
        <end position="329"/>
    </location>
</feature>
<feature type="transmembrane region" description="Helical" evidence="2">
    <location>
        <begin position="167"/>
        <end position="186"/>
    </location>
</feature>
<accession>A0ABV6J8R8</accession>
<reference evidence="3 4" key="1">
    <citation type="submission" date="2024-09" db="EMBL/GenBank/DDBJ databases">
        <authorList>
            <person name="Sun Q."/>
            <person name="Mori K."/>
        </authorList>
    </citation>
    <scope>NUCLEOTIDE SEQUENCE [LARGE SCALE GENOMIC DNA]</scope>
    <source>
        <strain evidence="3 4">CCM 4839</strain>
    </source>
</reference>
<evidence type="ECO:0000256" key="2">
    <source>
        <dbReference type="SAM" id="Phobius"/>
    </source>
</evidence>